<evidence type="ECO:0000313" key="3">
    <source>
        <dbReference type="Proteomes" id="UP000807115"/>
    </source>
</evidence>
<accession>A0A921PXI5</accession>
<dbReference type="AlphaFoldDB" id="A0A921PXI5"/>
<sequence length="83" mass="8659">MVSPPSRGLASAPRTPRLPPKQAVPPAPAARLASLPSFVRGAVASRASPTQIVGPRHDSSSDEESARAGTRATRGRRALDGWH</sequence>
<proteinExistence type="predicted"/>
<evidence type="ECO:0000313" key="2">
    <source>
        <dbReference type="EMBL" id="KAG0381271.1"/>
    </source>
</evidence>
<evidence type="ECO:0000256" key="1">
    <source>
        <dbReference type="SAM" id="MobiDB-lite"/>
    </source>
</evidence>
<name>A0A921PXI5_SORBI</name>
<feature type="compositionally biased region" description="Pro residues" evidence="1">
    <location>
        <begin position="16"/>
        <end position="28"/>
    </location>
</feature>
<protein>
    <submittedName>
        <fullName evidence="2">Uncharacterized protein</fullName>
    </submittedName>
</protein>
<organism evidence="2 3">
    <name type="scientific">Sorghum bicolor</name>
    <name type="common">Sorghum</name>
    <name type="synonym">Sorghum vulgare</name>
    <dbReference type="NCBI Taxonomy" id="4558"/>
    <lineage>
        <taxon>Eukaryota</taxon>
        <taxon>Viridiplantae</taxon>
        <taxon>Streptophyta</taxon>
        <taxon>Embryophyta</taxon>
        <taxon>Tracheophyta</taxon>
        <taxon>Spermatophyta</taxon>
        <taxon>Magnoliopsida</taxon>
        <taxon>Liliopsida</taxon>
        <taxon>Poales</taxon>
        <taxon>Poaceae</taxon>
        <taxon>PACMAD clade</taxon>
        <taxon>Panicoideae</taxon>
        <taxon>Andropogonodae</taxon>
        <taxon>Andropogoneae</taxon>
        <taxon>Sorghinae</taxon>
        <taxon>Sorghum</taxon>
    </lineage>
</organism>
<reference evidence="2" key="2">
    <citation type="submission" date="2020-10" db="EMBL/GenBank/DDBJ databases">
        <authorList>
            <person name="Cooper E.A."/>
            <person name="Brenton Z.W."/>
            <person name="Flinn B.S."/>
            <person name="Jenkins J."/>
            <person name="Shu S."/>
            <person name="Flowers D."/>
            <person name="Luo F."/>
            <person name="Wang Y."/>
            <person name="Xia P."/>
            <person name="Barry K."/>
            <person name="Daum C."/>
            <person name="Lipzen A."/>
            <person name="Yoshinaga Y."/>
            <person name="Schmutz J."/>
            <person name="Saski C."/>
            <person name="Vermerris W."/>
            <person name="Kresovich S."/>
        </authorList>
    </citation>
    <scope>NUCLEOTIDE SEQUENCE</scope>
</reference>
<feature type="region of interest" description="Disordered" evidence="1">
    <location>
        <begin position="43"/>
        <end position="83"/>
    </location>
</feature>
<feature type="region of interest" description="Disordered" evidence="1">
    <location>
        <begin position="1"/>
        <end position="29"/>
    </location>
</feature>
<comment type="caution">
    <text evidence="2">The sequence shown here is derived from an EMBL/GenBank/DDBJ whole genome shotgun (WGS) entry which is preliminary data.</text>
</comment>
<dbReference type="EMBL" id="MU171994">
    <property type="protein sequence ID" value="KAG0381271.1"/>
    <property type="molecule type" value="Genomic_DNA"/>
</dbReference>
<gene>
    <name evidence="2" type="ORF">BDA96_K002000</name>
</gene>
<feature type="compositionally biased region" description="Basic and acidic residues" evidence="1">
    <location>
        <begin position="55"/>
        <end position="66"/>
    </location>
</feature>
<dbReference type="Proteomes" id="UP000807115">
    <property type="component" value="Unassembled WGS sequence"/>
</dbReference>
<reference evidence="2" key="1">
    <citation type="journal article" date="2019" name="BMC Genomics">
        <title>A new reference genome for Sorghum bicolor reveals high levels of sequence similarity between sweet and grain genotypes: implications for the genetics of sugar metabolism.</title>
        <authorList>
            <person name="Cooper E.A."/>
            <person name="Brenton Z.W."/>
            <person name="Flinn B.S."/>
            <person name="Jenkins J."/>
            <person name="Shu S."/>
            <person name="Flowers D."/>
            <person name="Luo F."/>
            <person name="Wang Y."/>
            <person name="Xia P."/>
            <person name="Barry K."/>
            <person name="Daum C."/>
            <person name="Lipzen A."/>
            <person name="Yoshinaga Y."/>
            <person name="Schmutz J."/>
            <person name="Saski C."/>
            <person name="Vermerris W."/>
            <person name="Kresovich S."/>
        </authorList>
    </citation>
    <scope>NUCLEOTIDE SEQUENCE</scope>
</reference>